<dbReference type="InterPro" id="IPR050860">
    <property type="entry name" value="FeoB_GTPase"/>
</dbReference>
<keyword evidence="7 13" id="KW-1133">Transmembrane helix</keyword>
<dbReference type="Gene3D" id="3.40.50.300">
    <property type="entry name" value="P-loop containing nucleotide triphosphate hydrolases"/>
    <property type="match status" value="1"/>
</dbReference>
<organism evidence="15 16">
    <name type="scientific">Uliginosibacterium silvisoli</name>
    <dbReference type="NCBI Taxonomy" id="3114758"/>
    <lineage>
        <taxon>Bacteria</taxon>
        <taxon>Pseudomonadati</taxon>
        <taxon>Pseudomonadota</taxon>
        <taxon>Betaproteobacteria</taxon>
        <taxon>Rhodocyclales</taxon>
        <taxon>Zoogloeaceae</taxon>
        <taxon>Uliginosibacterium</taxon>
    </lineage>
</organism>
<dbReference type="PROSITE" id="PS51711">
    <property type="entry name" value="G_FEOB"/>
    <property type="match status" value="1"/>
</dbReference>
<evidence type="ECO:0000256" key="8">
    <source>
        <dbReference type="ARBA" id="ARBA00023004"/>
    </source>
</evidence>
<evidence type="ECO:0000256" key="2">
    <source>
        <dbReference type="ARBA" id="ARBA00022448"/>
    </source>
</evidence>
<protein>
    <recommendedName>
        <fullName evidence="12 13">Ferrous iron transport protein B</fullName>
    </recommendedName>
</protein>
<keyword evidence="6" id="KW-0547">Nucleotide-binding</keyword>
<dbReference type="Pfam" id="PF02421">
    <property type="entry name" value="FeoB_N"/>
    <property type="match status" value="1"/>
</dbReference>
<keyword evidence="5 13" id="KW-0812">Transmembrane</keyword>
<feature type="transmembrane region" description="Helical" evidence="13">
    <location>
        <begin position="390"/>
        <end position="418"/>
    </location>
</feature>
<gene>
    <name evidence="15" type="primary">feoB</name>
    <name evidence="15" type="ORF">VVD49_07540</name>
</gene>
<feature type="transmembrane region" description="Helical" evidence="13">
    <location>
        <begin position="549"/>
        <end position="571"/>
    </location>
</feature>
<evidence type="ECO:0000256" key="4">
    <source>
        <dbReference type="ARBA" id="ARBA00022496"/>
    </source>
</evidence>
<feature type="domain" description="FeoB-type G" evidence="14">
    <location>
        <begin position="12"/>
        <end position="180"/>
    </location>
</feature>
<dbReference type="InterPro" id="IPR006073">
    <property type="entry name" value="GTP-bd"/>
</dbReference>
<keyword evidence="10 13" id="KW-0342">GTP-binding</keyword>
<dbReference type="Proteomes" id="UP001331561">
    <property type="component" value="Unassembled WGS sequence"/>
</dbReference>
<evidence type="ECO:0000259" key="14">
    <source>
        <dbReference type="PROSITE" id="PS51711"/>
    </source>
</evidence>
<dbReference type="RefSeq" id="WP_327598524.1">
    <property type="nucleotide sequence ID" value="NZ_JAYXHS010000001.1"/>
</dbReference>
<dbReference type="PANTHER" id="PTHR43185:SF1">
    <property type="entry name" value="FE(2+) TRANSPORTER FEOB"/>
    <property type="match status" value="1"/>
</dbReference>
<dbReference type="EMBL" id="JAYXHS010000001">
    <property type="protein sequence ID" value="MEC5385572.1"/>
    <property type="molecule type" value="Genomic_DNA"/>
</dbReference>
<sequence length="618" mass="66290">MNSAVSSTLPAPLHIALVGNPNCGKTALFNRLTGSRQKVANYAGVTVERKEGALQLASGRLVRVLDLPGAYSLNATSPDEAITRDVCLGQRAGEQRPDLLVCVVDATNLRLHLRFVLELAQLGLPMLVSLNMMDSAARRGIRIDREQLQSRLGMPVIETIAIRKDGAQSLLTALEGQTVTPPPALAPEADLHAAVRDLLAATVSVPRRTAEIDDALDRWVLHPVVGMLILASVMFLMFQAVFSWAGPFQDAIETGIGATGGFISEHLPDGMLRSLLVDGIIAGTGSVLVFLPQILLLFLFILCLEESGYLPRAAFLLDRAMLASGLSGRAFIPLLSSFACAIPGIMATRSIQHPRDRLLTIMVAPLMTCSARLPVYALLIGAFVPERTVLGYVGLQGLVLFGLYLLGILTALIVAWIVKRFGSGHTEAALLMELPSWRLPNPRDIFIGLVERASIFIKRVGGIILALSILLWFLASFPAPPADWHGTAIEYSYAGHIGRAMQVFFAPIGFNWQICVALIPGLAAREVAVSGLATVYAIGGGQDAAASQLAPLIAAQWSLGTGLALLAWYIYAPQCLSTLAVIRRETGSWRMVGISLVYLFALAWIAAFIAFHIGGLLS</sequence>
<dbReference type="InterPro" id="IPR027417">
    <property type="entry name" value="P-loop_NTPase"/>
</dbReference>
<keyword evidence="16" id="KW-1185">Reference proteome</keyword>
<feature type="transmembrane region" description="Helical" evidence="13">
    <location>
        <begin position="219"/>
        <end position="238"/>
    </location>
</feature>
<dbReference type="CDD" id="cd01879">
    <property type="entry name" value="FeoB"/>
    <property type="match status" value="1"/>
</dbReference>
<evidence type="ECO:0000256" key="12">
    <source>
        <dbReference type="NCBIfam" id="TIGR00437"/>
    </source>
</evidence>
<keyword evidence="11 13" id="KW-0472">Membrane</keyword>
<evidence type="ECO:0000256" key="11">
    <source>
        <dbReference type="ARBA" id="ARBA00023136"/>
    </source>
</evidence>
<feature type="transmembrane region" description="Helical" evidence="13">
    <location>
        <begin position="456"/>
        <end position="475"/>
    </location>
</feature>
<comment type="subcellular location">
    <subcellularLocation>
        <location evidence="13">Cell inner membrane</location>
        <topology evidence="13">Multi-pass membrane protein</topology>
    </subcellularLocation>
    <subcellularLocation>
        <location evidence="1">Cell membrane</location>
        <topology evidence="1">Multi-pass membrane protein</topology>
    </subcellularLocation>
</comment>
<proteinExistence type="inferred from homology"/>
<reference evidence="15 16" key="1">
    <citation type="submission" date="2024-01" db="EMBL/GenBank/DDBJ databases">
        <title>Uliginosibacterium soil sp. nov.</title>
        <authorList>
            <person name="Lv Y."/>
        </authorList>
    </citation>
    <scope>NUCLEOTIDE SEQUENCE [LARGE SCALE GENOMIC DNA]</scope>
    <source>
        <strain evidence="15 16">H3</strain>
    </source>
</reference>
<comment type="function">
    <text evidence="13">Probable transporter of a GTP-driven Fe(2+) uptake system.</text>
</comment>
<dbReference type="PANTHER" id="PTHR43185">
    <property type="entry name" value="FERROUS IRON TRANSPORT PROTEIN B"/>
    <property type="match status" value="1"/>
</dbReference>
<accession>A0ABU6K1N3</accession>
<keyword evidence="4 13" id="KW-0410">Iron transport</keyword>
<keyword evidence="3" id="KW-1003">Cell membrane</keyword>
<evidence type="ECO:0000256" key="7">
    <source>
        <dbReference type="ARBA" id="ARBA00022989"/>
    </source>
</evidence>
<dbReference type="InterPro" id="IPR003373">
    <property type="entry name" value="Fe2_transport_prot-B"/>
</dbReference>
<evidence type="ECO:0000313" key="16">
    <source>
        <dbReference type="Proteomes" id="UP001331561"/>
    </source>
</evidence>
<dbReference type="InterPro" id="IPR030389">
    <property type="entry name" value="G_FEOB_dom"/>
</dbReference>
<dbReference type="NCBIfam" id="TIGR00437">
    <property type="entry name" value="feoB"/>
    <property type="match status" value="1"/>
</dbReference>
<comment type="caution">
    <text evidence="15">The sequence shown here is derived from an EMBL/GenBank/DDBJ whole genome shotgun (WGS) entry which is preliminary data.</text>
</comment>
<name>A0ABU6K1N3_9RHOO</name>
<comment type="similarity">
    <text evidence="13">Belongs to the TRAFAC class TrmE-Era-EngA-EngB-Septin-like GTPase superfamily. FeoB GTPase (TC 9.A.8) family.</text>
</comment>
<keyword evidence="2 13" id="KW-0813">Transport</keyword>
<evidence type="ECO:0000313" key="15">
    <source>
        <dbReference type="EMBL" id="MEC5385572.1"/>
    </source>
</evidence>
<dbReference type="InterPro" id="IPR011642">
    <property type="entry name" value="Gate_dom"/>
</dbReference>
<evidence type="ECO:0000256" key="10">
    <source>
        <dbReference type="ARBA" id="ARBA00023134"/>
    </source>
</evidence>
<evidence type="ECO:0000256" key="5">
    <source>
        <dbReference type="ARBA" id="ARBA00022692"/>
    </source>
</evidence>
<keyword evidence="8 13" id="KW-0408">Iron</keyword>
<evidence type="ECO:0000256" key="1">
    <source>
        <dbReference type="ARBA" id="ARBA00004651"/>
    </source>
</evidence>
<dbReference type="Pfam" id="PF07670">
    <property type="entry name" value="Gate"/>
    <property type="match status" value="2"/>
</dbReference>
<evidence type="ECO:0000256" key="3">
    <source>
        <dbReference type="ARBA" id="ARBA00022475"/>
    </source>
</evidence>
<feature type="transmembrane region" description="Helical" evidence="13">
    <location>
        <begin position="592"/>
        <end position="613"/>
    </location>
</feature>
<dbReference type="InterPro" id="IPR011640">
    <property type="entry name" value="Fe2_transport_prot_B_C"/>
</dbReference>
<evidence type="ECO:0000256" key="6">
    <source>
        <dbReference type="ARBA" id="ARBA00022741"/>
    </source>
</evidence>
<comment type="caution">
    <text evidence="13">Lacks conserved residue(s) required for the propagation of feature annotation.</text>
</comment>
<dbReference type="PRINTS" id="PR00326">
    <property type="entry name" value="GTP1OBG"/>
</dbReference>
<feature type="transmembrane region" description="Helical" evidence="13">
    <location>
        <begin position="275"/>
        <end position="302"/>
    </location>
</feature>
<dbReference type="Pfam" id="PF07664">
    <property type="entry name" value="FeoB_C"/>
    <property type="match status" value="1"/>
</dbReference>
<evidence type="ECO:0000256" key="9">
    <source>
        <dbReference type="ARBA" id="ARBA00023065"/>
    </source>
</evidence>
<keyword evidence="9" id="KW-0406">Ion transport</keyword>
<evidence type="ECO:0000256" key="13">
    <source>
        <dbReference type="RuleBase" id="RU362098"/>
    </source>
</evidence>
<feature type="transmembrane region" description="Helical" evidence="13">
    <location>
        <begin position="358"/>
        <end position="384"/>
    </location>
</feature>
<dbReference type="SUPFAM" id="SSF52540">
    <property type="entry name" value="P-loop containing nucleoside triphosphate hydrolases"/>
    <property type="match status" value="1"/>
</dbReference>